<protein>
    <submittedName>
        <fullName evidence="1">Uncharacterized protein</fullName>
    </submittedName>
</protein>
<gene>
    <name evidence="1" type="ORF">LX80_01763</name>
</gene>
<organism evidence="1 2">
    <name type="scientific">Hydrotalea sandarakina</name>
    <dbReference type="NCBI Taxonomy" id="1004304"/>
    <lineage>
        <taxon>Bacteria</taxon>
        <taxon>Pseudomonadati</taxon>
        <taxon>Bacteroidota</taxon>
        <taxon>Chitinophagia</taxon>
        <taxon>Chitinophagales</taxon>
        <taxon>Chitinophagaceae</taxon>
        <taxon>Hydrotalea</taxon>
    </lineage>
</organism>
<comment type="caution">
    <text evidence="1">The sequence shown here is derived from an EMBL/GenBank/DDBJ whole genome shotgun (WGS) entry which is preliminary data.</text>
</comment>
<name>A0A2W7RPM1_9BACT</name>
<dbReference type="Proteomes" id="UP000249720">
    <property type="component" value="Unassembled WGS sequence"/>
</dbReference>
<sequence>MHHFMHSFITFMYNIRNATTLSAVSEQMKNILPVLKELHQIVADACLGIKYVNREMKWNFFENYLYGCLETITEYLGRFRPEPYGKDIEDGLHWLMLLYEKIYVYRGPYMLVHTVPTCIQLKYQAQLLEALSKWYHQHPTVDAALYQCLQQTIRTALQGTSGITMQQLQYVQEWVHALQHVPKGADDNLQNHVCRLLLAKNYNDPEFLHYYFSYWANQIAEEATAAGAQLAWLNMQQEIVLWCGETNPPFYPQKPGCREVLEQMIKIELKKWSLMEQHNVPTRYPQPEANGAMRTSLSLSELALVLRLLYETGVWQKSVMMDYFRHWSQWVVLNNQKNITAASLKSRYYSPEPTALQKVKDLLLQMRKQLNEW</sequence>
<dbReference type="EMBL" id="QKZV01000005">
    <property type="protein sequence ID" value="PZX62281.1"/>
    <property type="molecule type" value="Genomic_DNA"/>
</dbReference>
<dbReference type="AlphaFoldDB" id="A0A2W7RPM1"/>
<proteinExistence type="predicted"/>
<evidence type="ECO:0000313" key="2">
    <source>
        <dbReference type="Proteomes" id="UP000249720"/>
    </source>
</evidence>
<keyword evidence="2" id="KW-1185">Reference proteome</keyword>
<evidence type="ECO:0000313" key="1">
    <source>
        <dbReference type="EMBL" id="PZX62281.1"/>
    </source>
</evidence>
<accession>A0A2W7RPM1</accession>
<reference evidence="1 2" key="1">
    <citation type="submission" date="2018-06" db="EMBL/GenBank/DDBJ databases">
        <title>Genomic Encyclopedia of Archaeal and Bacterial Type Strains, Phase II (KMG-II): from individual species to whole genera.</title>
        <authorList>
            <person name="Goeker M."/>
        </authorList>
    </citation>
    <scope>NUCLEOTIDE SEQUENCE [LARGE SCALE GENOMIC DNA]</scope>
    <source>
        <strain evidence="1 2">DSM 23241</strain>
    </source>
</reference>